<evidence type="ECO:0000256" key="4">
    <source>
        <dbReference type="ARBA" id="ARBA00023110"/>
    </source>
</evidence>
<gene>
    <name evidence="12" type="ORF">Poli38472_013799</name>
</gene>
<dbReference type="EMBL" id="SPLM01000149">
    <property type="protein sequence ID" value="TMW55037.1"/>
    <property type="molecule type" value="Genomic_DNA"/>
</dbReference>
<evidence type="ECO:0000256" key="2">
    <source>
        <dbReference type="ARBA" id="ARBA00004123"/>
    </source>
</evidence>
<evidence type="ECO:0000256" key="9">
    <source>
        <dbReference type="SAM" id="MobiDB-lite"/>
    </source>
</evidence>
<dbReference type="InterPro" id="IPR029000">
    <property type="entry name" value="Cyclophilin-like_dom_sf"/>
</dbReference>
<dbReference type="FunFam" id="2.40.100.10:FF:000015">
    <property type="entry name" value="Peptidyl-prolyl cis-trans isomerase"/>
    <property type="match status" value="1"/>
</dbReference>
<feature type="compositionally biased region" description="Polar residues" evidence="9">
    <location>
        <begin position="373"/>
        <end position="382"/>
    </location>
</feature>
<feature type="domain" description="RRM" evidence="11">
    <location>
        <begin position="243"/>
        <end position="320"/>
    </location>
</feature>
<evidence type="ECO:0000256" key="1">
    <source>
        <dbReference type="ARBA" id="ARBA00000971"/>
    </source>
</evidence>
<keyword evidence="6 8" id="KW-0539">Nucleus</keyword>
<feature type="compositionally biased region" description="Basic and acidic residues" evidence="9">
    <location>
        <begin position="179"/>
        <end position="190"/>
    </location>
</feature>
<keyword evidence="3 7" id="KW-0694">RNA-binding</keyword>
<dbReference type="SMART" id="SM00360">
    <property type="entry name" value="RRM"/>
    <property type="match status" value="1"/>
</dbReference>
<dbReference type="PANTHER" id="PTHR45843:SF1">
    <property type="entry name" value="PEPTIDYL-PROLYL CIS-TRANS ISOMERASE-LIKE 4"/>
    <property type="match status" value="1"/>
</dbReference>
<evidence type="ECO:0000259" key="10">
    <source>
        <dbReference type="PROSITE" id="PS50072"/>
    </source>
</evidence>
<keyword evidence="13" id="KW-1185">Reference proteome</keyword>
<dbReference type="PANTHER" id="PTHR45843">
    <property type="entry name" value="PEPTIDYL-PROLYL CIS-TRANS ISOMERASE-LIKE 4"/>
    <property type="match status" value="1"/>
</dbReference>
<feature type="region of interest" description="Disordered" evidence="9">
    <location>
        <begin position="168"/>
        <end position="190"/>
    </location>
</feature>
<dbReference type="Gene3D" id="3.30.70.330">
    <property type="match status" value="1"/>
</dbReference>
<comment type="subcellular location">
    <subcellularLocation>
        <location evidence="2 8">Nucleus</location>
    </subcellularLocation>
</comment>
<dbReference type="Pfam" id="PF00160">
    <property type="entry name" value="Pro_isomerase"/>
    <property type="match status" value="1"/>
</dbReference>
<evidence type="ECO:0000256" key="8">
    <source>
        <dbReference type="RuleBase" id="RU365081"/>
    </source>
</evidence>
<keyword evidence="4 8" id="KW-0697">Rotamase</keyword>
<dbReference type="Proteomes" id="UP000794436">
    <property type="component" value="Unassembled WGS sequence"/>
</dbReference>
<dbReference type="OrthoDB" id="2083at2759"/>
<dbReference type="SUPFAM" id="SSF50891">
    <property type="entry name" value="Cyclophilin-like"/>
    <property type="match status" value="1"/>
</dbReference>
<dbReference type="CDD" id="cd01921">
    <property type="entry name" value="cyclophilin_RRM"/>
    <property type="match status" value="1"/>
</dbReference>
<protein>
    <recommendedName>
        <fullName evidence="8">Peptidyl-prolyl cis-trans isomerase</fullName>
        <shortName evidence="8">PPIase</shortName>
        <ecNumber evidence="8">5.2.1.8</ecNumber>
    </recommendedName>
</protein>
<comment type="function">
    <text evidence="8">PPIases accelerate the folding of proteins. It catalyzes the cis-trans isomerization of proline imidic peptide bonds in oligopeptides.</text>
</comment>
<dbReference type="Gene3D" id="2.40.100.10">
    <property type="entry name" value="Cyclophilin-like"/>
    <property type="match status" value="1"/>
</dbReference>
<proteinExistence type="inferred from homology"/>
<comment type="similarity">
    <text evidence="8">Belongs to the cyclophilin-type PPIase family. PPIL4 subfamily.</text>
</comment>
<dbReference type="CDD" id="cd12235">
    <property type="entry name" value="RRM_PPIL4"/>
    <property type="match status" value="1"/>
</dbReference>
<dbReference type="PROSITE" id="PS50102">
    <property type="entry name" value="RRM"/>
    <property type="match status" value="1"/>
</dbReference>
<organism evidence="12 13">
    <name type="scientific">Pythium oligandrum</name>
    <name type="common">Mycoparasitic fungus</name>
    <dbReference type="NCBI Taxonomy" id="41045"/>
    <lineage>
        <taxon>Eukaryota</taxon>
        <taxon>Sar</taxon>
        <taxon>Stramenopiles</taxon>
        <taxon>Oomycota</taxon>
        <taxon>Peronosporomycetes</taxon>
        <taxon>Pythiales</taxon>
        <taxon>Pythiaceae</taxon>
        <taxon>Pythium</taxon>
    </lineage>
</organism>
<dbReference type="GO" id="GO:0003723">
    <property type="term" value="F:RNA binding"/>
    <property type="evidence" value="ECO:0007669"/>
    <property type="project" value="UniProtKB-UniRule"/>
</dbReference>
<dbReference type="PROSITE" id="PS50072">
    <property type="entry name" value="CSA_PPIASE_2"/>
    <property type="match status" value="1"/>
</dbReference>
<sequence length="382" mass="43614">MSVLVETTLGELVVDLYVDACPLATRNFLKLCKTKYYNNVLFFNVQENFMVQAGDPTGTGKGGMSIYGQLYGEQARFFDDEVRPQLKHNKKGLLGMANTGPNTNGSQFYITTRAEDLEYLDGKHTIFGEVAEGMDVLDKINALFVDKEYRPYQDVRIKHTYILEDPFPDPELLQVPPESPKRERPEEETVEVRLAADEKLDDDEGRTEEEIEKSLREKEAKSRAVVLEMIGDLPDADVKPPEEVLFVCKLNAVTESEDLDMAFCRFGPCKSEVIRDSKTGESLCYAFIEFQEKSHCEEAYFKMNNVLLDDRRIKVDFSQSVSKLWNKFKRRPWEKHSKGDGDPYASEKRSRLDVGKNLRLKQTGRQGDFDLKSGSSQQVIPP</sequence>
<feature type="region of interest" description="Disordered" evidence="9">
    <location>
        <begin position="333"/>
        <end position="382"/>
    </location>
</feature>
<evidence type="ECO:0000256" key="6">
    <source>
        <dbReference type="ARBA" id="ARBA00023242"/>
    </source>
</evidence>
<accession>A0A8K1FD03</accession>
<dbReference type="GO" id="GO:0005634">
    <property type="term" value="C:nucleus"/>
    <property type="evidence" value="ECO:0007669"/>
    <property type="project" value="UniProtKB-SubCell"/>
</dbReference>
<evidence type="ECO:0000313" key="13">
    <source>
        <dbReference type="Proteomes" id="UP000794436"/>
    </source>
</evidence>
<dbReference type="PRINTS" id="PR00153">
    <property type="entry name" value="CSAPPISMRASE"/>
</dbReference>
<keyword evidence="5 8" id="KW-0413">Isomerase</keyword>
<evidence type="ECO:0000313" key="12">
    <source>
        <dbReference type="EMBL" id="TMW55037.1"/>
    </source>
</evidence>
<dbReference type="InterPro" id="IPR035538">
    <property type="entry name" value="Cyclophilin_PPIL4"/>
</dbReference>
<evidence type="ECO:0000256" key="3">
    <source>
        <dbReference type="ARBA" id="ARBA00022884"/>
    </source>
</evidence>
<dbReference type="EC" id="5.2.1.8" evidence="8"/>
<dbReference type="InterPro" id="IPR035979">
    <property type="entry name" value="RBD_domain_sf"/>
</dbReference>
<feature type="compositionally biased region" description="Basic and acidic residues" evidence="9">
    <location>
        <begin position="334"/>
        <end position="356"/>
    </location>
</feature>
<feature type="domain" description="PPIase cyclophilin-type" evidence="10">
    <location>
        <begin position="6"/>
        <end position="162"/>
    </location>
</feature>
<dbReference type="SUPFAM" id="SSF54928">
    <property type="entry name" value="RNA-binding domain, RBD"/>
    <property type="match status" value="1"/>
</dbReference>
<comment type="catalytic activity">
    <reaction evidence="1 8">
        <text>[protein]-peptidylproline (omega=180) = [protein]-peptidylproline (omega=0)</text>
        <dbReference type="Rhea" id="RHEA:16237"/>
        <dbReference type="Rhea" id="RHEA-COMP:10747"/>
        <dbReference type="Rhea" id="RHEA-COMP:10748"/>
        <dbReference type="ChEBI" id="CHEBI:83833"/>
        <dbReference type="ChEBI" id="CHEBI:83834"/>
        <dbReference type="EC" id="5.2.1.8"/>
    </reaction>
</comment>
<dbReference type="AlphaFoldDB" id="A0A8K1FD03"/>
<dbReference type="InterPro" id="IPR035542">
    <property type="entry name" value="CRIP"/>
</dbReference>
<dbReference type="InterPro" id="IPR012677">
    <property type="entry name" value="Nucleotide-bd_a/b_plait_sf"/>
</dbReference>
<name>A0A8K1FD03_PYTOL</name>
<evidence type="ECO:0000256" key="7">
    <source>
        <dbReference type="PROSITE-ProRule" id="PRU00176"/>
    </source>
</evidence>
<dbReference type="Pfam" id="PF00076">
    <property type="entry name" value="RRM_1"/>
    <property type="match status" value="1"/>
</dbReference>
<dbReference type="InterPro" id="IPR000504">
    <property type="entry name" value="RRM_dom"/>
</dbReference>
<reference evidence="12" key="1">
    <citation type="submission" date="2019-03" db="EMBL/GenBank/DDBJ databases">
        <title>Long read genome sequence of the mycoparasitic Pythium oligandrum ATCC 38472 isolated from sugarbeet rhizosphere.</title>
        <authorList>
            <person name="Gaulin E."/>
        </authorList>
    </citation>
    <scope>NUCLEOTIDE SEQUENCE</scope>
    <source>
        <strain evidence="12">ATCC 38472_TT</strain>
    </source>
</reference>
<dbReference type="FunFam" id="3.30.70.330:FF:001289">
    <property type="entry name" value="Peptidyl-prolyl cis-trans isomerase"/>
    <property type="match status" value="1"/>
</dbReference>
<dbReference type="GO" id="GO:0003755">
    <property type="term" value="F:peptidyl-prolyl cis-trans isomerase activity"/>
    <property type="evidence" value="ECO:0007669"/>
    <property type="project" value="UniProtKB-UniRule"/>
</dbReference>
<comment type="caution">
    <text evidence="12">The sequence shown here is derived from an EMBL/GenBank/DDBJ whole genome shotgun (WGS) entry which is preliminary data.</text>
</comment>
<evidence type="ECO:0000259" key="11">
    <source>
        <dbReference type="PROSITE" id="PS50102"/>
    </source>
</evidence>
<evidence type="ECO:0000256" key="5">
    <source>
        <dbReference type="ARBA" id="ARBA00023235"/>
    </source>
</evidence>
<dbReference type="InterPro" id="IPR002130">
    <property type="entry name" value="Cyclophilin-type_PPIase_dom"/>
</dbReference>